<reference evidence="2 3" key="1">
    <citation type="submission" date="2020-01" db="EMBL/GenBank/DDBJ databases">
        <title>Insect and environment-associated Actinomycetes.</title>
        <authorList>
            <person name="Currrie C."/>
            <person name="Chevrette M."/>
            <person name="Carlson C."/>
            <person name="Stubbendieck R."/>
            <person name="Wendt-Pienkowski E."/>
        </authorList>
    </citation>
    <scope>NUCLEOTIDE SEQUENCE [LARGE SCALE GENOMIC DNA]</scope>
    <source>
        <strain evidence="2 3">SID14163</strain>
    </source>
</reference>
<evidence type="ECO:0000313" key="3">
    <source>
        <dbReference type="Proteomes" id="UP000470446"/>
    </source>
</evidence>
<feature type="domain" description="Amidohydrolase-related" evidence="1">
    <location>
        <begin position="63"/>
        <end position="249"/>
    </location>
</feature>
<organism evidence="2 3">
    <name type="scientific">Streptomyces coelicoflavus</name>
    <dbReference type="NCBI Taxonomy" id="285562"/>
    <lineage>
        <taxon>Bacteria</taxon>
        <taxon>Bacillati</taxon>
        <taxon>Actinomycetota</taxon>
        <taxon>Actinomycetes</taxon>
        <taxon>Kitasatosporales</taxon>
        <taxon>Streptomycetaceae</taxon>
        <taxon>Streptomyces</taxon>
    </lineage>
</organism>
<dbReference type="Pfam" id="PF04909">
    <property type="entry name" value="Amidohydro_2"/>
    <property type="match status" value="1"/>
</dbReference>
<dbReference type="RefSeq" id="WP_164246453.1">
    <property type="nucleotide sequence ID" value="NZ_JAAGMA010000566.1"/>
</dbReference>
<dbReference type="EMBL" id="JAAGMA010000566">
    <property type="protein sequence ID" value="NEB11264.1"/>
    <property type="molecule type" value="Genomic_DNA"/>
</dbReference>
<gene>
    <name evidence="2" type="ORF">G3I32_20895</name>
</gene>
<dbReference type="InterPro" id="IPR032466">
    <property type="entry name" value="Metal_Hydrolase"/>
</dbReference>
<dbReference type="GO" id="GO:0016787">
    <property type="term" value="F:hydrolase activity"/>
    <property type="evidence" value="ECO:0007669"/>
    <property type="project" value="UniProtKB-KW"/>
</dbReference>
<dbReference type="InterPro" id="IPR006680">
    <property type="entry name" value="Amidohydro-rel"/>
</dbReference>
<keyword evidence="2" id="KW-0378">Hydrolase</keyword>
<comment type="caution">
    <text evidence="2">The sequence shown here is derived from an EMBL/GenBank/DDBJ whole genome shotgun (WGS) entry which is preliminary data.</text>
</comment>
<dbReference type="SUPFAM" id="SSF51556">
    <property type="entry name" value="Metallo-dependent hydrolases"/>
    <property type="match status" value="1"/>
</dbReference>
<dbReference type="Proteomes" id="UP000470446">
    <property type="component" value="Unassembled WGS sequence"/>
</dbReference>
<proteinExistence type="predicted"/>
<evidence type="ECO:0000259" key="1">
    <source>
        <dbReference type="Pfam" id="PF04909"/>
    </source>
</evidence>
<sequence length="260" mass="27738">MSSEPWDGIDVVDAHAHANRALVPRLLDTMTAENVSAAFLVAGGVVSPMELSHTIVTEGPGRDVDADNTDLLDAIRDEPSLAAFCFVNPHRAVGEADLRLIDECAGVKFAPGVHGIGHLDPRVQSYVDAAAERNLPVYSHCIGNGALSVEQYAQLARRNPEVTFILGHAGRGNFDLDAAQEIRAAENVLFETSGGFDFVIKNAVETLGAERVVFGSEFPIQHPRVELTKLCLAVAEADLQAVLGGNIRRATGTYEKGGNT</sequence>
<dbReference type="Gene3D" id="3.20.20.140">
    <property type="entry name" value="Metal-dependent hydrolases"/>
    <property type="match status" value="1"/>
</dbReference>
<name>A0A7K3PMS1_9ACTN</name>
<evidence type="ECO:0000313" key="2">
    <source>
        <dbReference type="EMBL" id="NEB11264.1"/>
    </source>
</evidence>
<dbReference type="AlphaFoldDB" id="A0A7K3PMS1"/>
<protein>
    <submittedName>
        <fullName evidence="2">Amidohydrolase family protein</fullName>
    </submittedName>
</protein>
<accession>A0A7K3PMS1</accession>